<evidence type="ECO:0000256" key="5">
    <source>
        <dbReference type="ARBA" id="ARBA00022839"/>
    </source>
</evidence>
<dbReference type="Pfam" id="PF02272">
    <property type="entry name" value="DHHA1"/>
    <property type="match status" value="1"/>
</dbReference>
<dbReference type="Proteomes" id="UP000051155">
    <property type="component" value="Unassembled WGS sequence"/>
</dbReference>
<evidence type="ECO:0000256" key="1">
    <source>
        <dbReference type="ARBA" id="ARBA00005915"/>
    </source>
</evidence>
<evidence type="ECO:0000256" key="2">
    <source>
        <dbReference type="ARBA" id="ARBA00019841"/>
    </source>
</evidence>
<dbReference type="EMBL" id="AZEG01000003">
    <property type="protein sequence ID" value="KRL38636.1"/>
    <property type="molecule type" value="Genomic_DNA"/>
</dbReference>
<evidence type="ECO:0000259" key="6">
    <source>
        <dbReference type="Pfam" id="PF01368"/>
    </source>
</evidence>
<keyword evidence="3" id="KW-0540">Nuclease</keyword>
<dbReference type="PANTHER" id="PTHR30255">
    <property type="entry name" value="SINGLE-STRANDED-DNA-SPECIFIC EXONUCLEASE RECJ"/>
    <property type="match status" value="1"/>
</dbReference>
<dbReference type="GO" id="GO:0006310">
    <property type="term" value="P:DNA recombination"/>
    <property type="evidence" value="ECO:0007669"/>
    <property type="project" value="InterPro"/>
</dbReference>
<evidence type="ECO:0000313" key="11">
    <source>
        <dbReference type="Proteomes" id="UP000051155"/>
    </source>
</evidence>
<dbReference type="STRING" id="1423812.FD20_GL001353"/>
<dbReference type="InterPro" id="IPR018779">
    <property type="entry name" value="RecJ_C"/>
</dbReference>
<evidence type="ECO:0000313" key="10">
    <source>
        <dbReference type="EMBL" id="KRL38636.1"/>
    </source>
</evidence>
<dbReference type="Pfam" id="PF10141">
    <property type="entry name" value="ssDNA-exonuc_C"/>
    <property type="match status" value="1"/>
</dbReference>
<dbReference type="Pfam" id="PF17768">
    <property type="entry name" value="RecJ_OB"/>
    <property type="match status" value="1"/>
</dbReference>
<gene>
    <name evidence="10" type="ORF">FD20_GL001353</name>
</gene>
<keyword evidence="5 10" id="KW-0269">Exonuclease</keyword>
<dbReference type="GO" id="GO:0003676">
    <property type="term" value="F:nucleic acid binding"/>
    <property type="evidence" value="ECO:0007669"/>
    <property type="project" value="InterPro"/>
</dbReference>
<proteinExistence type="inferred from homology"/>
<accession>A0A0R1Q2G4</accession>
<comment type="similarity">
    <text evidence="1">Belongs to the RecJ family.</text>
</comment>
<keyword evidence="11" id="KW-1185">Reference proteome</keyword>
<organism evidence="10 11">
    <name type="scientific">Liquorilactobacillus uvarum DSM 19971</name>
    <dbReference type="NCBI Taxonomy" id="1423812"/>
    <lineage>
        <taxon>Bacteria</taxon>
        <taxon>Bacillati</taxon>
        <taxon>Bacillota</taxon>
        <taxon>Bacilli</taxon>
        <taxon>Lactobacillales</taxon>
        <taxon>Lactobacillaceae</taxon>
        <taxon>Liquorilactobacillus</taxon>
    </lineage>
</organism>
<dbReference type="SUPFAM" id="SSF64182">
    <property type="entry name" value="DHH phosphoesterases"/>
    <property type="match status" value="1"/>
</dbReference>
<keyword evidence="4" id="KW-0378">Hydrolase</keyword>
<dbReference type="Gene3D" id="3.90.1640.30">
    <property type="match status" value="1"/>
</dbReference>
<dbReference type="Pfam" id="PF01368">
    <property type="entry name" value="DHH"/>
    <property type="match status" value="1"/>
</dbReference>
<name>A0A0R1Q2G4_9LACO</name>
<dbReference type="GO" id="GO:0008409">
    <property type="term" value="F:5'-3' exonuclease activity"/>
    <property type="evidence" value="ECO:0007669"/>
    <property type="project" value="InterPro"/>
</dbReference>
<dbReference type="InterPro" id="IPR041122">
    <property type="entry name" value="RecJ_OB"/>
</dbReference>
<dbReference type="InterPro" id="IPR001667">
    <property type="entry name" value="DDH_dom"/>
</dbReference>
<dbReference type="InterPro" id="IPR004610">
    <property type="entry name" value="RecJ"/>
</dbReference>
<dbReference type="PANTHER" id="PTHR30255:SF2">
    <property type="entry name" value="SINGLE-STRANDED-DNA-SPECIFIC EXONUCLEASE RECJ"/>
    <property type="match status" value="1"/>
</dbReference>
<feature type="domain" description="DHHA1" evidence="7">
    <location>
        <begin position="350"/>
        <end position="442"/>
    </location>
</feature>
<dbReference type="GO" id="GO:0006281">
    <property type="term" value="P:DNA repair"/>
    <property type="evidence" value="ECO:0007669"/>
    <property type="project" value="InterPro"/>
</dbReference>
<evidence type="ECO:0000259" key="9">
    <source>
        <dbReference type="Pfam" id="PF17768"/>
    </source>
</evidence>
<feature type="domain" description="Single-stranded-DNA-specific exonuclease RecJ C-terminal" evidence="8">
    <location>
        <begin position="571"/>
        <end position="767"/>
    </location>
</feature>
<feature type="domain" description="RecJ OB" evidence="9">
    <location>
        <begin position="458"/>
        <end position="563"/>
    </location>
</feature>
<comment type="caution">
    <text evidence="10">The sequence shown here is derived from an EMBL/GenBank/DDBJ whole genome shotgun (WGS) entry which is preliminary data.</text>
</comment>
<dbReference type="PATRIC" id="fig|1423812.3.peg.1441"/>
<reference evidence="10 11" key="1">
    <citation type="journal article" date="2015" name="Genome Announc.">
        <title>Expanding the biotechnology potential of lactobacilli through comparative genomics of 213 strains and associated genera.</title>
        <authorList>
            <person name="Sun Z."/>
            <person name="Harris H.M."/>
            <person name="McCann A."/>
            <person name="Guo C."/>
            <person name="Argimon S."/>
            <person name="Zhang W."/>
            <person name="Yang X."/>
            <person name="Jeffery I.B."/>
            <person name="Cooney J.C."/>
            <person name="Kagawa T.F."/>
            <person name="Liu W."/>
            <person name="Song Y."/>
            <person name="Salvetti E."/>
            <person name="Wrobel A."/>
            <person name="Rasinkangas P."/>
            <person name="Parkhill J."/>
            <person name="Rea M.C."/>
            <person name="O'Sullivan O."/>
            <person name="Ritari J."/>
            <person name="Douillard F.P."/>
            <person name="Paul Ross R."/>
            <person name="Yang R."/>
            <person name="Briner A.E."/>
            <person name="Felis G.E."/>
            <person name="de Vos W.M."/>
            <person name="Barrangou R."/>
            <person name="Klaenhammer T.R."/>
            <person name="Caufield P.W."/>
            <person name="Cui Y."/>
            <person name="Zhang H."/>
            <person name="O'Toole P.W."/>
        </authorList>
    </citation>
    <scope>NUCLEOTIDE SEQUENCE [LARGE SCALE GENOMIC DNA]</scope>
    <source>
        <strain evidence="10 11">DSM 19971</strain>
    </source>
</reference>
<feature type="domain" description="DDH" evidence="6">
    <location>
        <begin position="88"/>
        <end position="232"/>
    </location>
</feature>
<dbReference type="Gene3D" id="3.10.310.30">
    <property type="match status" value="1"/>
</dbReference>
<dbReference type="OrthoDB" id="9809852at2"/>
<protein>
    <recommendedName>
        <fullName evidence="2">Single-stranded-DNA-specific exonuclease RecJ</fullName>
    </recommendedName>
</protein>
<dbReference type="InterPro" id="IPR051673">
    <property type="entry name" value="SSDNA_exonuclease_RecJ"/>
</dbReference>
<evidence type="ECO:0000256" key="4">
    <source>
        <dbReference type="ARBA" id="ARBA00022801"/>
    </source>
</evidence>
<dbReference type="AlphaFoldDB" id="A0A0R1Q2G4"/>
<dbReference type="InterPro" id="IPR038763">
    <property type="entry name" value="DHH_sf"/>
</dbReference>
<sequence length="775" mass="87013">MGVDSLFEAHYAWKFASTDFEGNVKKISEETNLKPLVVQLLINKGFNTTEQIKSFLNPEVTELNDPFLMHDMQRAVERIQKSIISGQKIVVYGDYDADGITSTTLIYETLEQLGANIEYYIPDRFKDGYGPNKSVYKKLIEDGTKLILTVDNGVSGFDAVQYANNQNVDVIITDHHELPQKLPEAYAIIHPRYPGQRYPFGQLAGVGVAFKLACALLDEVPQEMLDLVAIGTVADLVPLVAENRALVTFGLKMLQNTQRPGLEALFKAAGLTQSMINEENIGFAIAPRLNSLGRLKTASLGVKLLTTLDEETAQTLAQEVQQLNQKRQLLVEKTTTEAISVLKGQKKHLVNVVYKKDWHEGILGIVASHLVEKTGRPSIVLSVTGENAKGSGRSVEAFQLYEALNNHRELMDTFGGHHMACGLTISLNKLDEFQNVLDQEARKQELDKIKKPSLKIAAKLSFSEIDEKLINDLKLLAPYGNGNPKPIFAFSDYKIYETKLIGKKKNHLKLSLGQKGKKIDALAFSVGTKGSCIVSDSNPLKFVGQLSQNVWRGKVKPQILISDFAYQGFPLIDMRTNKLQKTMFKRIGTYVFFSEKVYHQLQDYLPASADKIIAEGNVNDGYEATNLIFVDCPPSLDVLAAVLKKVSAAEITMIFYPYHPVYLDGMPTRKDFAKVYRFVMTHQKIDIKKKLPELANYLKLKKDLLIFMLQVFFEVGFVKMDNGLMTGYSKNQVVDLKETPSYHSRQQLIEVEDVLLASKTDELKRWVLKHMTVEN</sequence>
<evidence type="ECO:0000256" key="3">
    <source>
        <dbReference type="ARBA" id="ARBA00022722"/>
    </source>
</evidence>
<evidence type="ECO:0000259" key="7">
    <source>
        <dbReference type="Pfam" id="PF02272"/>
    </source>
</evidence>
<evidence type="ECO:0000259" key="8">
    <source>
        <dbReference type="Pfam" id="PF10141"/>
    </source>
</evidence>
<dbReference type="InterPro" id="IPR003156">
    <property type="entry name" value="DHHA1_dom"/>
</dbReference>
<dbReference type="NCBIfam" id="TIGR00644">
    <property type="entry name" value="recJ"/>
    <property type="match status" value="1"/>
</dbReference>